<sequence length="233" mass="26800">MFSAFSRRIILVGLLTGLLLSGCSSTNQLYWNTLKLAFFPDTPSLTLEQVKSSKIDLLKVVHGERQPAFLALAYIEGGHHKWVSADHAVLTMDNNKIIRTSGLQTNLQYTQGTDANPLRKEHSLNGQSWQYQIDIEDKVYGLPVTSQWQEGQPETVTFYEQPLSVIPVTEVMTTEIQDPYWQHTERWENYYWLDASTREVVYSEQQATPYSERMVMTYVSRIARLLNESESDL</sequence>
<evidence type="ECO:0000313" key="1">
    <source>
        <dbReference type="EMBL" id="OFI35401.1"/>
    </source>
</evidence>
<dbReference type="STRING" id="1856405.BFC17_11555"/>
<name>A0A1E8FHJ6_9ALTE</name>
<gene>
    <name evidence="1" type="ORF">BFC17_11555</name>
</gene>
<protein>
    <recommendedName>
        <fullName evidence="3">YjbF family lipoprotein</fullName>
    </recommendedName>
</protein>
<dbReference type="InterPro" id="IPR021308">
    <property type="entry name" value="GfcB"/>
</dbReference>
<proteinExistence type="predicted"/>
<comment type="caution">
    <text evidence="1">The sequence shown here is derived from an EMBL/GenBank/DDBJ whole genome shotgun (WGS) entry which is preliminary data.</text>
</comment>
<dbReference type="InterPro" id="IPR023373">
    <property type="entry name" value="YmcC_sf"/>
</dbReference>
<dbReference type="AlphaFoldDB" id="A0A1E8FHJ6"/>
<dbReference type="SUPFAM" id="SSF159270">
    <property type="entry name" value="YmcC-like"/>
    <property type="match status" value="1"/>
</dbReference>
<accession>A0A1E8FHJ6</accession>
<dbReference type="Gene3D" id="2.40.360.10">
    <property type="entry name" value="YmcC-like"/>
    <property type="match status" value="1"/>
</dbReference>
<keyword evidence="2" id="KW-1185">Reference proteome</keyword>
<dbReference type="Proteomes" id="UP000176037">
    <property type="component" value="Unassembled WGS sequence"/>
</dbReference>
<dbReference type="PROSITE" id="PS51257">
    <property type="entry name" value="PROKAR_LIPOPROTEIN"/>
    <property type="match status" value="1"/>
</dbReference>
<evidence type="ECO:0008006" key="3">
    <source>
        <dbReference type="Google" id="ProtNLM"/>
    </source>
</evidence>
<evidence type="ECO:0000313" key="2">
    <source>
        <dbReference type="Proteomes" id="UP000176037"/>
    </source>
</evidence>
<dbReference type="Pfam" id="PF11102">
    <property type="entry name" value="YjbF"/>
    <property type="match status" value="1"/>
</dbReference>
<dbReference type="RefSeq" id="WP_070175146.1">
    <property type="nucleotide sequence ID" value="NZ_BMJR01000006.1"/>
</dbReference>
<organism evidence="1 2">
    <name type="scientific">Alteromonas lipolytica</name>
    <dbReference type="NCBI Taxonomy" id="1856405"/>
    <lineage>
        <taxon>Bacteria</taxon>
        <taxon>Pseudomonadati</taxon>
        <taxon>Pseudomonadota</taxon>
        <taxon>Gammaproteobacteria</taxon>
        <taxon>Alteromonadales</taxon>
        <taxon>Alteromonadaceae</taxon>
        <taxon>Alteromonas/Salinimonas group</taxon>
        <taxon>Alteromonas</taxon>
    </lineage>
</organism>
<dbReference type="EMBL" id="MJIC01000009">
    <property type="protein sequence ID" value="OFI35401.1"/>
    <property type="molecule type" value="Genomic_DNA"/>
</dbReference>
<reference evidence="1 2" key="1">
    <citation type="submission" date="2016-09" db="EMBL/GenBank/DDBJ databases">
        <title>Alteromonas lipolytica, a new species isolated from sea water.</title>
        <authorList>
            <person name="Wu Y.-H."/>
            <person name="Cheng H."/>
            <person name="Xu X.-W."/>
        </authorList>
    </citation>
    <scope>NUCLEOTIDE SEQUENCE [LARGE SCALE GENOMIC DNA]</scope>
    <source>
        <strain evidence="1 2">JW12</strain>
    </source>
</reference>